<dbReference type="InterPro" id="IPR045851">
    <property type="entry name" value="AMP-bd_C_sf"/>
</dbReference>
<reference evidence="3" key="1">
    <citation type="journal article" date="2014" name="Int. J. Syst. Evol. Microbiol.">
        <title>Complete genome sequence of Corynebacterium casei LMG S-19264T (=DSM 44701T), isolated from a smear-ripened cheese.</title>
        <authorList>
            <consortium name="US DOE Joint Genome Institute (JGI-PGF)"/>
            <person name="Walter F."/>
            <person name="Albersmeier A."/>
            <person name="Kalinowski J."/>
            <person name="Ruckert C."/>
        </authorList>
    </citation>
    <scope>NUCLEOTIDE SEQUENCE</scope>
    <source>
        <strain evidence="3">NBRC 101628</strain>
    </source>
</reference>
<dbReference type="EMBL" id="BSNC01000005">
    <property type="protein sequence ID" value="GLP97032.1"/>
    <property type="molecule type" value="Genomic_DNA"/>
</dbReference>
<comment type="caution">
    <text evidence="3">The sequence shown here is derived from an EMBL/GenBank/DDBJ whole genome shotgun (WGS) entry which is preliminary data.</text>
</comment>
<dbReference type="Gene3D" id="3.30.300.30">
    <property type="match status" value="1"/>
</dbReference>
<evidence type="ECO:0000313" key="3">
    <source>
        <dbReference type="EMBL" id="GLP97032.1"/>
    </source>
</evidence>
<sequence>MSSSFLHQLLLSPHQQQTIAISNGTQLTIGDLQRHCHALIVRLSNLETDSHCLVCDHPWHLLVATLACHQLGRKVIIPGNLQAGQVTQYLAQWSVVSDREELSEHVELVQDSGRTEVSTDQFRPIKSDSALIDLYTSGSSGRPQQIRKSLKQLELEADCLQSQFGYLVGKRPVISSVSHNHIYGFLFRIVWPLHRGAIFCCDLIQTEQSLQNKQALKPVFVSSPVFIEQMQQMPSLKKANQMVFSSGGPLTFQGAQHSASLYGEAPTEIYGSTETGGIAWRQQHDMESRWRPFEQVRLDQIQNHLVVQSPFIHEGQFATKDKVALHSDGTFTLQGRADRIVKIAEKRVSLDELERVLLTSELVADAAVIVAPSSQTQRTAAAIVLTQNAQQAFEHQGKSWLWRNLRKHLRPYIEPVAIPRRYVVCTDIPKNQQSKRCFLQLEELLQ</sequence>
<feature type="domain" description="AMP-dependent synthetase/ligase" evidence="1">
    <location>
        <begin position="92"/>
        <end position="285"/>
    </location>
</feature>
<dbReference type="InterPro" id="IPR000873">
    <property type="entry name" value="AMP-dep_synth/lig_dom"/>
</dbReference>
<accession>A0AA37W1Y1</accession>
<gene>
    <name evidence="3" type="ORF">GCM10007895_23380</name>
</gene>
<dbReference type="InterPro" id="IPR025110">
    <property type="entry name" value="AMP-bd_C"/>
</dbReference>
<dbReference type="Pfam" id="PF00501">
    <property type="entry name" value="AMP-binding"/>
    <property type="match status" value="1"/>
</dbReference>
<dbReference type="InterPro" id="IPR042099">
    <property type="entry name" value="ANL_N_sf"/>
</dbReference>
<dbReference type="Gene3D" id="3.40.50.12780">
    <property type="entry name" value="N-terminal domain of ligase-like"/>
    <property type="match status" value="1"/>
</dbReference>
<evidence type="ECO:0000259" key="2">
    <source>
        <dbReference type="Pfam" id="PF13193"/>
    </source>
</evidence>
<organism evidence="3 4">
    <name type="scientific">Paraferrimonas sedimenticola</name>
    <dbReference type="NCBI Taxonomy" id="375674"/>
    <lineage>
        <taxon>Bacteria</taxon>
        <taxon>Pseudomonadati</taxon>
        <taxon>Pseudomonadota</taxon>
        <taxon>Gammaproteobacteria</taxon>
        <taxon>Alteromonadales</taxon>
        <taxon>Ferrimonadaceae</taxon>
        <taxon>Paraferrimonas</taxon>
    </lineage>
</organism>
<dbReference type="Proteomes" id="UP001161422">
    <property type="component" value="Unassembled WGS sequence"/>
</dbReference>
<dbReference type="PANTHER" id="PTHR45398:SF1">
    <property type="entry name" value="ENZYME, PUTATIVE (JCVI)-RELATED"/>
    <property type="match status" value="1"/>
</dbReference>
<evidence type="ECO:0000313" key="4">
    <source>
        <dbReference type="Proteomes" id="UP001161422"/>
    </source>
</evidence>
<dbReference type="PANTHER" id="PTHR45398">
    <property type="match status" value="1"/>
</dbReference>
<name>A0AA37W1Y1_9GAMM</name>
<dbReference type="RefSeq" id="WP_095504334.1">
    <property type="nucleotide sequence ID" value="NZ_BSNC01000005.1"/>
</dbReference>
<protein>
    <submittedName>
        <fullName evidence="3">Surfactin synthetase</fullName>
    </submittedName>
</protein>
<reference evidence="3" key="2">
    <citation type="submission" date="2023-01" db="EMBL/GenBank/DDBJ databases">
        <title>Draft genome sequence of Paraferrimonas sedimenticola strain NBRC 101628.</title>
        <authorList>
            <person name="Sun Q."/>
            <person name="Mori K."/>
        </authorList>
    </citation>
    <scope>NUCLEOTIDE SEQUENCE</scope>
    <source>
        <strain evidence="3">NBRC 101628</strain>
    </source>
</reference>
<dbReference type="AlphaFoldDB" id="A0AA37W1Y1"/>
<dbReference type="SUPFAM" id="SSF56801">
    <property type="entry name" value="Acetyl-CoA synthetase-like"/>
    <property type="match status" value="1"/>
</dbReference>
<proteinExistence type="predicted"/>
<dbReference type="Pfam" id="PF13193">
    <property type="entry name" value="AMP-binding_C"/>
    <property type="match status" value="1"/>
</dbReference>
<keyword evidence="4" id="KW-1185">Reference proteome</keyword>
<feature type="domain" description="AMP-binding enzyme C-terminal" evidence="2">
    <location>
        <begin position="352"/>
        <end position="435"/>
    </location>
</feature>
<evidence type="ECO:0000259" key="1">
    <source>
        <dbReference type="Pfam" id="PF00501"/>
    </source>
</evidence>